<organism evidence="3 4">
    <name type="scientific">Tectimicrobiota bacterium</name>
    <dbReference type="NCBI Taxonomy" id="2528274"/>
    <lineage>
        <taxon>Bacteria</taxon>
        <taxon>Pseudomonadati</taxon>
        <taxon>Nitrospinota/Tectimicrobiota group</taxon>
        <taxon>Candidatus Tectimicrobiota</taxon>
    </lineage>
</organism>
<comment type="caution">
    <text evidence="3">The sequence shown here is derived from an EMBL/GenBank/DDBJ whole genome shotgun (WGS) entry which is preliminary data.</text>
</comment>
<dbReference type="Pfam" id="PF08028">
    <property type="entry name" value="Acyl-CoA_dh_2"/>
    <property type="match status" value="1"/>
</dbReference>
<dbReference type="InterPro" id="IPR037069">
    <property type="entry name" value="AcylCoA_DH/ox_N_sf"/>
</dbReference>
<keyword evidence="1" id="KW-0560">Oxidoreductase</keyword>
<dbReference type="PANTHER" id="PTHR48083">
    <property type="entry name" value="MEDIUM-CHAIN SPECIFIC ACYL-COA DEHYDROGENASE, MITOCHONDRIAL-RELATED"/>
    <property type="match status" value="1"/>
</dbReference>
<dbReference type="Gene3D" id="1.10.540.10">
    <property type="entry name" value="Acyl-CoA dehydrogenase/oxidase, N-terminal domain"/>
    <property type="match status" value="1"/>
</dbReference>
<dbReference type="GO" id="GO:0005737">
    <property type="term" value="C:cytoplasm"/>
    <property type="evidence" value="ECO:0007669"/>
    <property type="project" value="TreeGrafter"/>
</dbReference>
<dbReference type="GO" id="GO:0050660">
    <property type="term" value="F:flavin adenine dinucleotide binding"/>
    <property type="evidence" value="ECO:0007669"/>
    <property type="project" value="InterPro"/>
</dbReference>
<dbReference type="PANTHER" id="PTHR48083:SF19">
    <property type="entry name" value="FLAVIN-DEPENDENT MONOOXYGENASE, OXYGENASE SUBUNIT HSAA"/>
    <property type="match status" value="1"/>
</dbReference>
<dbReference type="AlphaFoldDB" id="A0A938B6A4"/>
<sequence>MPAETVQDLLASTLIRLGNPPRYGGLGPEYDAAFEVAWELGRVCGATAWCYALWTVHNWWIGHFPAQAQEEFFANGPDVLASSALNPTRGTATPVPGGFRLSGRWSYSSGCDAASWVMVAAPYPQGYFWALLPRPDYTIIDTWFTSGMRGTGSKDIVIDDVFVPTHRTLDPNRAGDSEWTGWELHQRVSYRLPLRCLTGWDLVAPIVGMAQGAVDAFTASLTGTSGPGRTADSVLVQVRLAEASAEVEAAREFFRQSIRDILDKAARGEVFTQLERARYRRNKTFVAKLCVQAVDRLFEASGGQALLESNPMQRFHRDAHAASHHQGISWDAAAEDFGRQTLGLPPGPGRYG</sequence>
<reference evidence="3" key="1">
    <citation type="submission" date="2019-03" db="EMBL/GenBank/DDBJ databases">
        <title>Lake Tanganyika Metagenome-Assembled Genomes (MAGs).</title>
        <authorList>
            <person name="Tran P."/>
        </authorList>
    </citation>
    <scope>NUCLEOTIDE SEQUENCE</scope>
    <source>
        <strain evidence="3">K_DeepCast_65m_m2_066</strain>
    </source>
</reference>
<name>A0A938B6A4_UNCTE</name>
<proteinExistence type="predicted"/>
<evidence type="ECO:0000256" key="1">
    <source>
        <dbReference type="ARBA" id="ARBA00023002"/>
    </source>
</evidence>
<dbReference type="EMBL" id="VGLS01000932">
    <property type="protein sequence ID" value="MBM3226498.1"/>
    <property type="molecule type" value="Genomic_DNA"/>
</dbReference>
<dbReference type="InterPro" id="IPR050741">
    <property type="entry name" value="Acyl-CoA_dehydrogenase"/>
</dbReference>
<dbReference type="GO" id="GO:0003995">
    <property type="term" value="F:acyl-CoA dehydrogenase activity"/>
    <property type="evidence" value="ECO:0007669"/>
    <property type="project" value="TreeGrafter"/>
</dbReference>
<dbReference type="Gene3D" id="1.20.140.10">
    <property type="entry name" value="Butyryl-CoA Dehydrogenase, subunit A, domain 3"/>
    <property type="match status" value="1"/>
</dbReference>
<dbReference type="Gene3D" id="2.40.110.10">
    <property type="entry name" value="Butyryl-CoA Dehydrogenase, subunit A, domain 2"/>
    <property type="match status" value="1"/>
</dbReference>
<dbReference type="InterPro" id="IPR013107">
    <property type="entry name" value="Acyl-CoA_DH_C"/>
</dbReference>
<dbReference type="InterPro" id="IPR009100">
    <property type="entry name" value="AcylCoA_DH/oxidase_NM_dom_sf"/>
</dbReference>
<evidence type="ECO:0000259" key="2">
    <source>
        <dbReference type="Pfam" id="PF08028"/>
    </source>
</evidence>
<protein>
    <recommendedName>
        <fullName evidence="2">Acyl-CoA dehydrogenase C-terminal domain-containing protein</fullName>
    </recommendedName>
</protein>
<gene>
    <name evidence="3" type="ORF">FJZ47_22260</name>
</gene>
<dbReference type="InterPro" id="IPR036250">
    <property type="entry name" value="AcylCo_DH-like_C"/>
</dbReference>
<accession>A0A938B6A4</accession>
<dbReference type="Proteomes" id="UP000712673">
    <property type="component" value="Unassembled WGS sequence"/>
</dbReference>
<dbReference type="GO" id="GO:0016712">
    <property type="term" value="F:oxidoreductase activity, acting on paired donors, with incorporation or reduction of molecular oxygen, reduced flavin or flavoprotein as one donor, and incorporation of one atom of oxygen"/>
    <property type="evidence" value="ECO:0007669"/>
    <property type="project" value="TreeGrafter"/>
</dbReference>
<dbReference type="InterPro" id="IPR046373">
    <property type="entry name" value="Acyl-CoA_Oxase/DH_mid-dom_sf"/>
</dbReference>
<dbReference type="GO" id="GO:0033539">
    <property type="term" value="P:fatty acid beta-oxidation using acyl-CoA dehydrogenase"/>
    <property type="evidence" value="ECO:0007669"/>
    <property type="project" value="TreeGrafter"/>
</dbReference>
<evidence type="ECO:0000313" key="3">
    <source>
        <dbReference type="EMBL" id="MBM3226498.1"/>
    </source>
</evidence>
<dbReference type="PIRSF" id="PIRSF016578">
    <property type="entry name" value="HsaA"/>
    <property type="match status" value="1"/>
</dbReference>
<dbReference type="SUPFAM" id="SSF56645">
    <property type="entry name" value="Acyl-CoA dehydrogenase NM domain-like"/>
    <property type="match status" value="1"/>
</dbReference>
<dbReference type="SUPFAM" id="SSF47203">
    <property type="entry name" value="Acyl-CoA dehydrogenase C-terminal domain-like"/>
    <property type="match status" value="1"/>
</dbReference>
<evidence type="ECO:0000313" key="4">
    <source>
        <dbReference type="Proteomes" id="UP000712673"/>
    </source>
</evidence>
<feature type="domain" description="Acyl-CoA dehydrogenase C-terminal" evidence="2">
    <location>
        <begin position="203"/>
        <end position="329"/>
    </location>
</feature>